<proteinExistence type="predicted"/>
<accession>A0ABU1GQP5</accession>
<sequence length="427" mass="47197">MVYQDIPASLVEILLSAILFISFVLILLGRALSWRTVFLPLFAALVLRTIAALYYRFLGMLPQGGADAVTFERRAWEWAYLGCGNLGEHLNLGSAYVHSWMVGNIYACTDRGPLVFQAINVGFGMATVYLVARVAEELWDREAAVRAAWVAALFPMFIINAAIPLREAWFTALFLLSVLWLVRWVRTWRLLFLLGSAAVMLSAAVLHGSAIFSLGAMGLVVIVWGGREIVRGVVTGHVKAGVFVGAVMLSGAISFGLLALSDVRFSSIGEIGSLIDRADSLDERAATARGGSAYPGYLIPSNDIQMMALTPVRMAYALFGPPPWEVRAAVHIIGMFDGLIYLSLVILIMRYRREWWKRREYRILLAVFLVIALVLAWGVNNFGTATRHRAKFVGILIALAAGLIGRRSWREARLAALHRRRLSKSQA</sequence>
<feature type="transmembrane region" description="Helical" evidence="1">
    <location>
        <begin position="328"/>
        <end position="349"/>
    </location>
</feature>
<dbReference type="RefSeq" id="WP_309637630.1">
    <property type="nucleotide sequence ID" value="NZ_JARWAL010000019.1"/>
</dbReference>
<keyword evidence="3" id="KW-1185">Reference proteome</keyword>
<dbReference type="Proteomes" id="UP001252270">
    <property type="component" value="Unassembled WGS sequence"/>
</dbReference>
<feature type="transmembrane region" description="Helical" evidence="1">
    <location>
        <begin position="114"/>
        <end position="132"/>
    </location>
</feature>
<organism evidence="2 3">
    <name type="scientific">Halomonas mongoliensis</name>
    <dbReference type="NCBI Taxonomy" id="321265"/>
    <lineage>
        <taxon>Bacteria</taxon>
        <taxon>Pseudomonadati</taxon>
        <taxon>Pseudomonadota</taxon>
        <taxon>Gammaproteobacteria</taxon>
        <taxon>Oceanospirillales</taxon>
        <taxon>Halomonadaceae</taxon>
        <taxon>Halomonas</taxon>
    </lineage>
</organism>
<protein>
    <recommendedName>
        <fullName evidence="4">Glycosyltransferase RgtA/B/C/D-like domain-containing protein</fullName>
    </recommendedName>
</protein>
<dbReference type="EMBL" id="JARWAL010000019">
    <property type="protein sequence ID" value="MDR5894330.1"/>
    <property type="molecule type" value="Genomic_DNA"/>
</dbReference>
<feature type="transmembrane region" description="Helical" evidence="1">
    <location>
        <begin position="361"/>
        <end position="380"/>
    </location>
</feature>
<name>A0ABU1GQP5_9GAMM</name>
<feature type="transmembrane region" description="Helical" evidence="1">
    <location>
        <begin position="144"/>
        <end position="163"/>
    </location>
</feature>
<reference evidence="2 3" key="1">
    <citation type="submission" date="2023-04" db="EMBL/GenBank/DDBJ databases">
        <title>A long-awaited taxogenomic arrangement of the family Halomonadaceae.</title>
        <authorList>
            <person name="De La Haba R."/>
            <person name="Chuvochina M."/>
            <person name="Wittouck S."/>
            <person name="Arahal D.R."/>
            <person name="Sanchez-Porro C."/>
            <person name="Hugenholtz P."/>
            <person name="Ventosa A."/>
        </authorList>
    </citation>
    <scope>NUCLEOTIDE SEQUENCE [LARGE SCALE GENOMIC DNA]</scope>
    <source>
        <strain evidence="2 3">DSM 17332</strain>
    </source>
</reference>
<gene>
    <name evidence="2" type="ORF">QC820_16185</name>
</gene>
<evidence type="ECO:0008006" key="4">
    <source>
        <dbReference type="Google" id="ProtNLM"/>
    </source>
</evidence>
<feature type="transmembrane region" description="Helical" evidence="1">
    <location>
        <begin position="242"/>
        <end position="260"/>
    </location>
</feature>
<keyword evidence="1" id="KW-1133">Transmembrane helix</keyword>
<evidence type="ECO:0000313" key="2">
    <source>
        <dbReference type="EMBL" id="MDR5894330.1"/>
    </source>
</evidence>
<feature type="transmembrane region" description="Helical" evidence="1">
    <location>
        <begin position="6"/>
        <end position="29"/>
    </location>
</feature>
<feature type="transmembrane region" description="Helical" evidence="1">
    <location>
        <begin position="169"/>
        <end position="185"/>
    </location>
</feature>
<evidence type="ECO:0000256" key="1">
    <source>
        <dbReference type="SAM" id="Phobius"/>
    </source>
</evidence>
<keyword evidence="1" id="KW-0472">Membrane</keyword>
<feature type="transmembrane region" description="Helical" evidence="1">
    <location>
        <begin position="212"/>
        <end position="230"/>
    </location>
</feature>
<feature type="transmembrane region" description="Helical" evidence="1">
    <location>
        <begin position="36"/>
        <end position="55"/>
    </location>
</feature>
<feature type="transmembrane region" description="Helical" evidence="1">
    <location>
        <begin position="392"/>
        <end position="409"/>
    </location>
</feature>
<comment type="caution">
    <text evidence="2">The sequence shown here is derived from an EMBL/GenBank/DDBJ whole genome shotgun (WGS) entry which is preliminary data.</text>
</comment>
<evidence type="ECO:0000313" key="3">
    <source>
        <dbReference type="Proteomes" id="UP001252270"/>
    </source>
</evidence>
<keyword evidence="1" id="KW-0812">Transmembrane</keyword>